<keyword evidence="2" id="KW-1185">Reference proteome</keyword>
<reference evidence="1" key="2">
    <citation type="submission" date="2020-11" db="EMBL/GenBank/DDBJ databases">
        <authorList>
            <person name="McCartney M.A."/>
            <person name="Auch B."/>
            <person name="Kono T."/>
            <person name="Mallez S."/>
            <person name="Becker A."/>
            <person name="Gohl D.M."/>
            <person name="Silverstein K.A.T."/>
            <person name="Koren S."/>
            <person name="Bechman K.B."/>
            <person name="Herman A."/>
            <person name="Abrahante J.E."/>
            <person name="Garbe J."/>
        </authorList>
    </citation>
    <scope>NUCLEOTIDE SEQUENCE</scope>
    <source>
        <strain evidence="1">Duluth1</strain>
        <tissue evidence="1">Whole animal</tissue>
    </source>
</reference>
<gene>
    <name evidence="1" type="ORF">DPMN_026777</name>
</gene>
<reference evidence="1" key="1">
    <citation type="journal article" date="2019" name="bioRxiv">
        <title>The Genome of the Zebra Mussel, Dreissena polymorpha: A Resource for Invasive Species Research.</title>
        <authorList>
            <person name="McCartney M.A."/>
            <person name="Auch B."/>
            <person name="Kono T."/>
            <person name="Mallez S."/>
            <person name="Zhang Y."/>
            <person name="Obille A."/>
            <person name="Becker A."/>
            <person name="Abrahante J.E."/>
            <person name="Garbe J."/>
            <person name="Badalamenti J.P."/>
            <person name="Herman A."/>
            <person name="Mangelson H."/>
            <person name="Liachko I."/>
            <person name="Sullivan S."/>
            <person name="Sone E.D."/>
            <person name="Koren S."/>
            <person name="Silverstein K.A.T."/>
            <person name="Beckman K.B."/>
            <person name="Gohl D.M."/>
        </authorList>
    </citation>
    <scope>NUCLEOTIDE SEQUENCE</scope>
    <source>
        <strain evidence="1">Duluth1</strain>
        <tissue evidence="1">Whole animal</tissue>
    </source>
</reference>
<proteinExistence type="predicted"/>
<name>A0A9D4REN3_DREPO</name>
<dbReference type="EMBL" id="JAIWYP010000002">
    <property type="protein sequence ID" value="KAH3863777.1"/>
    <property type="molecule type" value="Genomic_DNA"/>
</dbReference>
<organism evidence="1 2">
    <name type="scientific">Dreissena polymorpha</name>
    <name type="common">Zebra mussel</name>
    <name type="synonym">Mytilus polymorpha</name>
    <dbReference type="NCBI Taxonomy" id="45954"/>
    <lineage>
        <taxon>Eukaryota</taxon>
        <taxon>Metazoa</taxon>
        <taxon>Spiralia</taxon>
        <taxon>Lophotrochozoa</taxon>
        <taxon>Mollusca</taxon>
        <taxon>Bivalvia</taxon>
        <taxon>Autobranchia</taxon>
        <taxon>Heteroconchia</taxon>
        <taxon>Euheterodonta</taxon>
        <taxon>Imparidentia</taxon>
        <taxon>Neoheterodontei</taxon>
        <taxon>Myida</taxon>
        <taxon>Dreissenoidea</taxon>
        <taxon>Dreissenidae</taxon>
        <taxon>Dreissena</taxon>
    </lineage>
</organism>
<sequence length="72" mass="8470">MHVLIVQGTHTDKQLPSVSEQQGDVLPILWRFRTRNYFLIKFYKYRIADLTYDLGDDVVRVECIDQRVVAVS</sequence>
<accession>A0A9D4REN3</accession>
<evidence type="ECO:0000313" key="2">
    <source>
        <dbReference type="Proteomes" id="UP000828390"/>
    </source>
</evidence>
<protein>
    <submittedName>
        <fullName evidence="1">Uncharacterized protein</fullName>
    </submittedName>
</protein>
<dbReference type="Proteomes" id="UP000828390">
    <property type="component" value="Unassembled WGS sequence"/>
</dbReference>
<comment type="caution">
    <text evidence="1">The sequence shown here is derived from an EMBL/GenBank/DDBJ whole genome shotgun (WGS) entry which is preliminary data.</text>
</comment>
<dbReference type="AlphaFoldDB" id="A0A9D4REN3"/>
<evidence type="ECO:0000313" key="1">
    <source>
        <dbReference type="EMBL" id="KAH3863777.1"/>
    </source>
</evidence>